<dbReference type="RefSeq" id="XP_018037888.1">
    <property type="nucleotide sequence ID" value="XM_018187065.1"/>
</dbReference>
<name>A0A177CJ44_9PLEO</name>
<organism evidence="2 3">
    <name type="scientific">Paraphaeosphaeria sporulosa</name>
    <dbReference type="NCBI Taxonomy" id="1460663"/>
    <lineage>
        <taxon>Eukaryota</taxon>
        <taxon>Fungi</taxon>
        <taxon>Dikarya</taxon>
        <taxon>Ascomycota</taxon>
        <taxon>Pezizomycotina</taxon>
        <taxon>Dothideomycetes</taxon>
        <taxon>Pleosporomycetidae</taxon>
        <taxon>Pleosporales</taxon>
        <taxon>Massarineae</taxon>
        <taxon>Didymosphaeriaceae</taxon>
        <taxon>Paraphaeosphaeria</taxon>
    </lineage>
</organism>
<accession>A0A177CJ44</accession>
<feature type="compositionally biased region" description="Basic residues" evidence="1">
    <location>
        <begin position="20"/>
        <end position="31"/>
    </location>
</feature>
<evidence type="ECO:0000313" key="3">
    <source>
        <dbReference type="Proteomes" id="UP000077069"/>
    </source>
</evidence>
<dbReference type="Proteomes" id="UP000077069">
    <property type="component" value="Unassembled WGS sequence"/>
</dbReference>
<evidence type="ECO:0000313" key="2">
    <source>
        <dbReference type="EMBL" id="OAG07523.1"/>
    </source>
</evidence>
<dbReference type="EMBL" id="KV441551">
    <property type="protein sequence ID" value="OAG07523.1"/>
    <property type="molecule type" value="Genomic_DNA"/>
</dbReference>
<feature type="region of interest" description="Disordered" evidence="1">
    <location>
        <begin position="1"/>
        <end position="106"/>
    </location>
</feature>
<dbReference type="InParanoid" id="A0A177CJ44"/>
<keyword evidence="3" id="KW-1185">Reference proteome</keyword>
<proteinExistence type="predicted"/>
<dbReference type="AlphaFoldDB" id="A0A177CJ44"/>
<sequence>MPTQACEDCVPDPPPARQNHPNHPRATHHPRSSSPAATREHRSSPKPTEPPGEPSAHRFRQRRAASAPSPLVPQLAPLPRVSPNPTPRGAQRNLRTDGRGSEGYML</sequence>
<gene>
    <name evidence="2" type="ORF">CC84DRAFT_665525</name>
</gene>
<protein>
    <submittedName>
        <fullName evidence="2">Uncharacterized protein</fullName>
    </submittedName>
</protein>
<reference evidence="2 3" key="1">
    <citation type="submission" date="2016-05" db="EMBL/GenBank/DDBJ databases">
        <title>Comparative analysis of secretome profiles of manganese(II)-oxidizing ascomycete fungi.</title>
        <authorList>
            <consortium name="DOE Joint Genome Institute"/>
            <person name="Zeiner C.A."/>
            <person name="Purvine S.O."/>
            <person name="Zink E.M."/>
            <person name="Wu S."/>
            <person name="Pasa-Tolic L."/>
            <person name="Chaput D.L."/>
            <person name="Haridas S."/>
            <person name="Grigoriev I.V."/>
            <person name="Santelli C.M."/>
            <person name="Hansel C.M."/>
        </authorList>
    </citation>
    <scope>NUCLEOTIDE SEQUENCE [LARGE SCALE GENOMIC DNA]</scope>
    <source>
        <strain evidence="2 3">AP3s5-JAC2a</strain>
    </source>
</reference>
<dbReference type="GeneID" id="28770551"/>
<evidence type="ECO:0000256" key="1">
    <source>
        <dbReference type="SAM" id="MobiDB-lite"/>
    </source>
</evidence>